<feature type="transmembrane region" description="Helical" evidence="1">
    <location>
        <begin position="177"/>
        <end position="195"/>
    </location>
</feature>
<keyword evidence="3" id="KW-1185">Reference proteome</keyword>
<feature type="transmembrane region" description="Helical" evidence="1">
    <location>
        <begin position="207"/>
        <end position="230"/>
    </location>
</feature>
<sequence>MLVVQGIVLGCALGLLMPLSTLALASHWNNLVPLVSMEATGFAFIGAAVYVTIAAVALQVPAWEAMCFASGGVTIGTLGAAAFLTNKCRGHARHSLQYSSKTLQFTQLPSLLFLAGYVAILFGVFSFPVYIVFLCTNSTGSAWPLQPSSMLIVSLACGVVSAPWSASKRIRDSVGPVNAFVIAATVGGVCFYNPGEMPFTTVSWPVSIIYGLCLGVLLTVHLKAISVFHWMSVPVPYHSDMAIRMAVVAAVGGIAAAGGILVTAILIEEGGFDLGMMVPGTSMLAGGVLVGAARYLRGYKQFFMAL</sequence>
<proteinExistence type="predicted"/>
<keyword evidence="1" id="KW-1133">Transmembrane helix</keyword>
<reference evidence="2" key="1">
    <citation type="journal article" date="2020" name="Stud. Mycol.">
        <title>101 Dothideomycetes genomes: a test case for predicting lifestyles and emergence of pathogens.</title>
        <authorList>
            <person name="Haridas S."/>
            <person name="Albert R."/>
            <person name="Binder M."/>
            <person name="Bloem J."/>
            <person name="Labutti K."/>
            <person name="Salamov A."/>
            <person name="Andreopoulos B."/>
            <person name="Baker S."/>
            <person name="Barry K."/>
            <person name="Bills G."/>
            <person name="Bluhm B."/>
            <person name="Cannon C."/>
            <person name="Castanera R."/>
            <person name="Culley D."/>
            <person name="Daum C."/>
            <person name="Ezra D."/>
            <person name="Gonzalez J."/>
            <person name="Henrissat B."/>
            <person name="Kuo A."/>
            <person name="Liang C."/>
            <person name="Lipzen A."/>
            <person name="Lutzoni F."/>
            <person name="Magnuson J."/>
            <person name="Mondo S."/>
            <person name="Nolan M."/>
            <person name="Ohm R."/>
            <person name="Pangilinan J."/>
            <person name="Park H.-J."/>
            <person name="Ramirez L."/>
            <person name="Alfaro M."/>
            <person name="Sun H."/>
            <person name="Tritt A."/>
            <person name="Yoshinaga Y."/>
            <person name="Zwiers L.-H."/>
            <person name="Turgeon B."/>
            <person name="Goodwin S."/>
            <person name="Spatafora J."/>
            <person name="Crous P."/>
            <person name="Grigoriev I."/>
        </authorList>
    </citation>
    <scope>NUCLEOTIDE SEQUENCE</scope>
    <source>
        <strain evidence="2">CBS 125425</strain>
    </source>
</reference>
<dbReference type="EMBL" id="ML996137">
    <property type="protein sequence ID" value="KAF2735344.1"/>
    <property type="molecule type" value="Genomic_DNA"/>
</dbReference>
<feature type="transmembrane region" description="Helical" evidence="1">
    <location>
        <begin position="145"/>
        <end position="165"/>
    </location>
</feature>
<protein>
    <submittedName>
        <fullName evidence="2">Uncharacterized protein</fullName>
    </submittedName>
</protein>
<evidence type="ECO:0000313" key="3">
    <source>
        <dbReference type="Proteomes" id="UP000799444"/>
    </source>
</evidence>
<gene>
    <name evidence="2" type="ORF">EJ04DRAFT_435231</name>
</gene>
<dbReference type="SUPFAM" id="SSF103473">
    <property type="entry name" value="MFS general substrate transporter"/>
    <property type="match status" value="1"/>
</dbReference>
<evidence type="ECO:0000313" key="2">
    <source>
        <dbReference type="EMBL" id="KAF2735344.1"/>
    </source>
</evidence>
<accession>A0A9P4V285</accession>
<dbReference type="AlphaFoldDB" id="A0A9P4V285"/>
<feature type="transmembrane region" description="Helical" evidence="1">
    <location>
        <begin position="242"/>
        <end position="265"/>
    </location>
</feature>
<evidence type="ECO:0000256" key="1">
    <source>
        <dbReference type="SAM" id="Phobius"/>
    </source>
</evidence>
<dbReference type="InterPro" id="IPR036259">
    <property type="entry name" value="MFS_trans_sf"/>
</dbReference>
<organism evidence="2 3">
    <name type="scientific">Polyplosphaeria fusca</name>
    <dbReference type="NCBI Taxonomy" id="682080"/>
    <lineage>
        <taxon>Eukaryota</taxon>
        <taxon>Fungi</taxon>
        <taxon>Dikarya</taxon>
        <taxon>Ascomycota</taxon>
        <taxon>Pezizomycotina</taxon>
        <taxon>Dothideomycetes</taxon>
        <taxon>Pleosporomycetidae</taxon>
        <taxon>Pleosporales</taxon>
        <taxon>Tetraplosphaeriaceae</taxon>
        <taxon>Polyplosphaeria</taxon>
    </lineage>
</organism>
<dbReference type="OrthoDB" id="3797192at2759"/>
<dbReference type="Proteomes" id="UP000799444">
    <property type="component" value="Unassembled WGS sequence"/>
</dbReference>
<feature type="transmembrane region" description="Helical" evidence="1">
    <location>
        <begin position="111"/>
        <end position="133"/>
    </location>
</feature>
<feature type="transmembrane region" description="Helical" evidence="1">
    <location>
        <begin position="41"/>
        <end position="60"/>
    </location>
</feature>
<feature type="transmembrane region" description="Helical" evidence="1">
    <location>
        <begin position="277"/>
        <end position="296"/>
    </location>
</feature>
<keyword evidence="1" id="KW-0472">Membrane</keyword>
<comment type="caution">
    <text evidence="2">The sequence shown here is derived from an EMBL/GenBank/DDBJ whole genome shotgun (WGS) entry which is preliminary data.</text>
</comment>
<name>A0A9P4V285_9PLEO</name>
<keyword evidence="1" id="KW-0812">Transmembrane</keyword>